<dbReference type="RefSeq" id="WP_254163087.1">
    <property type="nucleotide sequence ID" value="NZ_JAHESF010000008.1"/>
</dbReference>
<accession>A0AAP2GIQ0</accession>
<evidence type="ECO:0000313" key="2">
    <source>
        <dbReference type="Proteomes" id="UP001319200"/>
    </source>
</evidence>
<keyword evidence="2" id="KW-1185">Reference proteome</keyword>
<comment type="caution">
    <text evidence="1">The sequence shown here is derived from an EMBL/GenBank/DDBJ whole genome shotgun (WGS) entry which is preliminary data.</text>
</comment>
<proteinExistence type="predicted"/>
<dbReference type="EMBL" id="JAHESF010000008">
    <property type="protein sequence ID" value="MBT1697239.1"/>
    <property type="molecule type" value="Genomic_DNA"/>
</dbReference>
<organism evidence="1 2">
    <name type="scientific">Chryseosolibacter histidini</name>
    <dbReference type="NCBI Taxonomy" id="2782349"/>
    <lineage>
        <taxon>Bacteria</taxon>
        <taxon>Pseudomonadati</taxon>
        <taxon>Bacteroidota</taxon>
        <taxon>Cytophagia</taxon>
        <taxon>Cytophagales</taxon>
        <taxon>Chryseotaleaceae</taxon>
        <taxon>Chryseosolibacter</taxon>
    </lineage>
</organism>
<sequence>MKVKSSTKKIDCPVFESSGYPYSGLGFKLGDPFALTYKFYPNKHFSFAADIGKGSSGLYNRYFREKFAMYTAEADTLSPDASVKYSSHQVRADFIGELKVLYHVEAYKVSPGLQFYLGAGWEWKSTSLKYGYFYNRTSTDGSININEFRSFSRNRTTMGPQVVAGIEYAYFQIPISAFMEVEYFTDIQADPGWRRFEGGVGLRFIF</sequence>
<evidence type="ECO:0000313" key="1">
    <source>
        <dbReference type="EMBL" id="MBT1697239.1"/>
    </source>
</evidence>
<reference evidence="1 2" key="1">
    <citation type="submission" date="2021-05" db="EMBL/GenBank/DDBJ databases">
        <title>A Polyphasic approach of four new species of the genus Ohtaekwangia: Ohtaekwangia histidinii sp. nov., Ohtaekwangia cretensis sp. nov., Ohtaekwangia indiensis sp. nov., Ohtaekwangia reichenbachii sp. nov. from diverse environment.</title>
        <authorList>
            <person name="Octaviana S."/>
        </authorList>
    </citation>
    <scope>NUCLEOTIDE SEQUENCE [LARGE SCALE GENOMIC DNA]</scope>
    <source>
        <strain evidence="1 2">PWU4</strain>
    </source>
</reference>
<protein>
    <submittedName>
        <fullName evidence="1">Uncharacterized protein</fullName>
    </submittedName>
</protein>
<gene>
    <name evidence="1" type="ORF">KK083_10155</name>
</gene>
<dbReference type="AlphaFoldDB" id="A0AAP2GIQ0"/>
<name>A0AAP2GIQ0_9BACT</name>
<dbReference type="Proteomes" id="UP001319200">
    <property type="component" value="Unassembled WGS sequence"/>
</dbReference>